<name>A0A6H2A3T8_9ZZZZ</name>
<evidence type="ECO:0000313" key="1">
    <source>
        <dbReference type="EMBL" id="QJA54110.1"/>
    </source>
</evidence>
<organism evidence="1">
    <name type="scientific">viral metagenome</name>
    <dbReference type="NCBI Taxonomy" id="1070528"/>
    <lineage>
        <taxon>unclassified sequences</taxon>
        <taxon>metagenomes</taxon>
        <taxon>organismal metagenomes</taxon>
    </lineage>
</organism>
<reference evidence="1" key="1">
    <citation type="submission" date="2020-03" db="EMBL/GenBank/DDBJ databases">
        <title>The deep terrestrial virosphere.</title>
        <authorList>
            <person name="Holmfeldt K."/>
            <person name="Nilsson E."/>
            <person name="Simone D."/>
            <person name="Lopez-Fernandez M."/>
            <person name="Wu X."/>
            <person name="de Brujin I."/>
            <person name="Lundin D."/>
            <person name="Andersson A."/>
            <person name="Bertilsson S."/>
            <person name="Dopson M."/>
        </authorList>
    </citation>
    <scope>NUCLEOTIDE SEQUENCE</scope>
    <source>
        <strain evidence="1">TM448A04392</strain>
    </source>
</reference>
<dbReference type="AlphaFoldDB" id="A0A6H2A3T8"/>
<protein>
    <submittedName>
        <fullName evidence="1">Uncharacterized protein</fullName>
    </submittedName>
</protein>
<proteinExistence type="predicted"/>
<gene>
    <name evidence="1" type="ORF">TM448A04392_0003</name>
</gene>
<accession>A0A6H2A3T8</accession>
<sequence>MSKQSIDLSELGGKRGSHRTSVDLFGAMCCNITRRILWHRVKNGGNNIISKIKKG</sequence>
<dbReference type="EMBL" id="MT144478">
    <property type="protein sequence ID" value="QJA54110.1"/>
    <property type="molecule type" value="Genomic_DNA"/>
</dbReference>